<dbReference type="PIRSF" id="PIRSF036704">
    <property type="entry name" value="UCP036704"/>
    <property type="match status" value="1"/>
</dbReference>
<dbReference type="AlphaFoldDB" id="A0A7X8YGP8"/>
<sequence length="69" mass="7815">MKRDTEINQNRRDVIKGLATGAVLSVFATSVSAAANTTEITPSRQAQDNNVKQTRYRETQHVRDYYNTL</sequence>
<reference evidence="3 4" key="1">
    <citation type="submission" date="2020-04" db="EMBL/GenBank/DDBJ databases">
        <title>Vibrio sp. SM6, a novel species isolated from seawater.</title>
        <authorList>
            <person name="Wang X."/>
        </authorList>
    </citation>
    <scope>NUCLEOTIDE SEQUENCE [LARGE SCALE GENOMIC DNA]</scope>
    <source>
        <strain evidence="3 4">SM6</strain>
    </source>
</reference>
<evidence type="ECO:0000313" key="3">
    <source>
        <dbReference type="EMBL" id="NLS12592.1"/>
    </source>
</evidence>
<evidence type="ECO:0000256" key="1">
    <source>
        <dbReference type="ARBA" id="ARBA00022729"/>
    </source>
</evidence>
<keyword evidence="4" id="KW-1185">Reference proteome</keyword>
<dbReference type="Proteomes" id="UP000535589">
    <property type="component" value="Unassembled WGS sequence"/>
</dbReference>
<dbReference type="PROSITE" id="PS51318">
    <property type="entry name" value="TAT"/>
    <property type="match status" value="1"/>
</dbReference>
<protein>
    <submittedName>
        <fullName evidence="3">Twin-arginine translocation signal domain-containing protein</fullName>
    </submittedName>
</protein>
<accession>A0A7X8YGP8</accession>
<dbReference type="InterPro" id="IPR014177">
    <property type="entry name" value="Formate_DH_TAT-contain"/>
</dbReference>
<evidence type="ECO:0000313" key="4">
    <source>
        <dbReference type="Proteomes" id="UP000535589"/>
    </source>
</evidence>
<feature type="signal peptide" evidence="2">
    <location>
        <begin position="1"/>
        <end position="33"/>
    </location>
</feature>
<organism evidence="3 4">
    <name type="scientific">Vibrio agarilyticus</name>
    <dbReference type="NCBI Taxonomy" id="2726741"/>
    <lineage>
        <taxon>Bacteria</taxon>
        <taxon>Pseudomonadati</taxon>
        <taxon>Pseudomonadota</taxon>
        <taxon>Gammaproteobacteria</taxon>
        <taxon>Vibrionales</taxon>
        <taxon>Vibrionaceae</taxon>
        <taxon>Vibrio</taxon>
    </lineage>
</organism>
<gene>
    <name evidence="3" type="ORF">HGP28_06705</name>
</gene>
<comment type="caution">
    <text evidence="3">The sequence shown here is derived from an EMBL/GenBank/DDBJ whole genome shotgun (WGS) entry which is preliminary data.</text>
</comment>
<name>A0A7X8YGP8_9VIBR</name>
<feature type="chain" id="PRO_5031463727" evidence="2">
    <location>
        <begin position="34"/>
        <end position="69"/>
    </location>
</feature>
<dbReference type="InterPro" id="IPR006311">
    <property type="entry name" value="TAT_signal"/>
</dbReference>
<dbReference type="NCBIfam" id="TIGR02811">
    <property type="entry name" value="formate_TAT"/>
    <property type="match status" value="1"/>
</dbReference>
<dbReference type="EMBL" id="JABAIK010000005">
    <property type="protein sequence ID" value="NLS12592.1"/>
    <property type="molecule type" value="Genomic_DNA"/>
</dbReference>
<dbReference type="RefSeq" id="WP_168835683.1">
    <property type="nucleotide sequence ID" value="NZ_JABAIK010000005.1"/>
</dbReference>
<keyword evidence="1 2" id="KW-0732">Signal</keyword>
<dbReference type="InterPro" id="IPR019546">
    <property type="entry name" value="TAT_signal_bac_arc"/>
</dbReference>
<proteinExistence type="predicted"/>
<evidence type="ECO:0000256" key="2">
    <source>
        <dbReference type="SAM" id="SignalP"/>
    </source>
</evidence>
<dbReference type="NCBIfam" id="TIGR01409">
    <property type="entry name" value="TAT_signal_seq"/>
    <property type="match status" value="1"/>
</dbReference>